<dbReference type="Pfam" id="PF04825">
    <property type="entry name" value="Rad21_Rec8_N"/>
    <property type="match status" value="1"/>
</dbReference>
<feature type="compositionally biased region" description="Basic and acidic residues" evidence="3">
    <location>
        <begin position="518"/>
        <end position="554"/>
    </location>
</feature>
<comment type="caution">
    <text evidence="5">The sequence shown here is derived from an EMBL/GenBank/DDBJ whole genome shotgun (WGS) entry which is preliminary data.</text>
</comment>
<evidence type="ECO:0000313" key="6">
    <source>
        <dbReference type="Proteomes" id="UP000777482"/>
    </source>
</evidence>
<gene>
    <name evidence="5" type="ORF">C6P46_001715</name>
</gene>
<proteinExistence type="predicted"/>
<evidence type="ECO:0000256" key="1">
    <source>
        <dbReference type="ARBA" id="ARBA00004123"/>
    </source>
</evidence>
<dbReference type="OrthoDB" id="10071381at2759"/>
<dbReference type="GO" id="GO:0003682">
    <property type="term" value="F:chromatin binding"/>
    <property type="evidence" value="ECO:0007669"/>
    <property type="project" value="TreeGrafter"/>
</dbReference>
<evidence type="ECO:0000259" key="4">
    <source>
        <dbReference type="Pfam" id="PF04825"/>
    </source>
</evidence>
<dbReference type="GO" id="GO:0008278">
    <property type="term" value="C:cohesin complex"/>
    <property type="evidence" value="ECO:0007669"/>
    <property type="project" value="InterPro"/>
</dbReference>
<dbReference type="Proteomes" id="UP000777482">
    <property type="component" value="Unassembled WGS sequence"/>
</dbReference>
<dbReference type="GO" id="GO:0007062">
    <property type="term" value="P:sister chromatid cohesion"/>
    <property type="evidence" value="ECO:0007669"/>
    <property type="project" value="InterPro"/>
</dbReference>
<dbReference type="GO" id="GO:1990414">
    <property type="term" value="P:replication-born double-strand break repair via sister chromatid exchange"/>
    <property type="evidence" value="ECO:0007669"/>
    <property type="project" value="TreeGrafter"/>
</dbReference>
<reference evidence="5 6" key="1">
    <citation type="submission" date="2020-11" db="EMBL/GenBank/DDBJ databases">
        <title>Kefir isolates.</title>
        <authorList>
            <person name="Marcisauskas S."/>
            <person name="Kim Y."/>
            <person name="Blasche S."/>
        </authorList>
    </citation>
    <scope>NUCLEOTIDE SEQUENCE [LARGE SCALE GENOMIC DNA]</scope>
    <source>
        <strain evidence="5 6">KR</strain>
    </source>
</reference>
<protein>
    <recommendedName>
        <fullName evidence="4">Rad21/Rec8-like protein N-terminal domain-containing protein</fullName>
    </recommendedName>
</protein>
<accession>A0A9P6W7F9</accession>
<feature type="compositionally biased region" description="Gly residues" evidence="3">
    <location>
        <begin position="634"/>
        <end position="650"/>
    </location>
</feature>
<evidence type="ECO:0000256" key="2">
    <source>
        <dbReference type="ARBA" id="ARBA00023242"/>
    </source>
</evidence>
<comment type="subcellular location">
    <subcellularLocation>
        <location evidence="1">Nucleus</location>
    </subcellularLocation>
</comment>
<feature type="region of interest" description="Disordered" evidence="3">
    <location>
        <begin position="518"/>
        <end position="558"/>
    </location>
</feature>
<sequence>MFYNTEILTSRKGGLAVFWLAATVGSRGGTAVRKLSKKELLSCNVVKACEKVIEPEEPLALRLSSNLMMGIARVFSQQYTIYASDVQQVHAALKKVVSDAVASAPDTTLAFQDAAQWDALPQQAAAAVAKEATGSGGINLTVNAGLSYIGYDPDIDLGIEWRLPGEEEREKVEDIDEPPMITPDISNYGSPAPKQRKAHQAREEDIKLHEPHLDDYLLKQAEQDVDLGGEDLGFVFEEGEQGLLEGISPELDAVIRAGSAASGRGSARDSHQGDYGMPASSSAVGMGEDMGGFDQQYFDQDFGGGFGEEEQRMDVDAELDTEARVRQEVEAARARLDAFFGGFSRSVTPFDSEKFSQHSQQLEDGPPSSATQRRIADAVSEAQNKAAEAKKAAQKLKKPKVRMKELKGNGRTEMKRARFIVQRLAIDRNIDMEGDRVRDARRTYGERMRVEREKAERVKNERAAHERAVSLVFGPPALCTSSLAEKADCGESLTISVRLREHEVVDKMAPFEGNKALAEKKRLDREQAAKKVANKDGTAEPEEARRGAGDRLSEQPEGAVAGQPFEADFGADFFAHQEFGGGFGGEGDMGGFDQIHFDEEVELGRAASATGRSGSHRASAVPWAAEPATSDVGGPFGGNFGGASSGGGGSKVSLEPGVDRSPSLLPSPGRGGSAGGLEDEVDAAASGVRASQSPRASGLVMEEPALAENESNKFLGYARKQAASLPAGQPLYFSNIVPEKTTAPAVAAQALYHLLGLAMKGAVKIDQPIAFGEIAIELK</sequence>
<evidence type="ECO:0000256" key="3">
    <source>
        <dbReference type="SAM" id="MobiDB-lite"/>
    </source>
</evidence>
<keyword evidence="2" id="KW-0539">Nucleus</keyword>
<dbReference type="AlphaFoldDB" id="A0A9P6W7F9"/>
<keyword evidence="6" id="KW-1185">Reference proteome</keyword>
<dbReference type="EMBL" id="PUHQ01000015">
    <property type="protein sequence ID" value="KAG0664251.1"/>
    <property type="molecule type" value="Genomic_DNA"/>
</dbReference>
<dbReference type="PANTHER" id="PTHR12585:SF72">
    <property type="entry name" value="MEIOTIC RECOMBINATION PROTEIN REC8"/>
    <property type="match status" value="1"/>
</dbReference>
<dbReference type="PANTHER" id="PTHR12585">
    <property type="entry name" value="SCC1 / RAD21 FAMILY MEMBER"/>
    <property type="match status" value="1"/>
</dbReference>
<feature type="region of interest" description="Disordered" evidence="3">
    <location>
        <begin position="607"/>
        <end position="678"/>
    </location>
</feature>
<feature type="domain" description="Rad21/Rec8-like protein N-terminal" evidence="4">
    <location>
        <begin position="1"/>
        <end position="100"/>
    </location>
</feature>
<name>A0A9P6W7F9_RHOMI</name>
<evidence type="ECO:0000313" key="5">
    <source>
        <dbReference type="EMBL" id="KAG0664251.1"/>
    </source>
</evidence>
<organism evidence="5 6">
    <name type="scientific">Rhodotorula mucilaginosa</name>
    <name type="common">Yeast</name>
    <name type="synonym">Rhodotorula rubra</name>
    <dbReference type="NCBI Taxonomy" id="5537"/>
    <lineage>
        <taxon>Eukaryota</taxon>
        <taxon>Fungi</taxon>
        <taxon>Dikarya</taxon>
        <taxon>Basidiomycota</taxon>
        <taxon>Pucciniomycotina</taxon>
        <taxon>Microbotryomycetes</taxon>
        <taxon>Sporidiobolales</taxon>
        <taxon>Sporidiobolaceae</taxon>
        <taxon>Rhodotorula</taxon>
    </lineage>
</organism>
<dbReference type="GO" id="GO:0005634">
    <property type="term" value="C:nucleus"/>
    <property type="evidence" value="ECO:0007669"/>
    <property type="project" value="UniProtKB-SubCell"/>
</dbReference>
<dbReference type="InterPro" id="IPR039781">
    <property type="entry name" value="Rad21/Rec8-like"/>
</dbReference>
<dbReference type="InterPro" id="IPR006910">
    <property type="entry name" value="Rad21_Rec8_N"/>
</dbReference>